<dbReference type="GO" id="GO:0003677">
    <property type="term" value="F:DNA binding"/>
    <property type="evidence" value="ECO:0007669"/>
    <property type="project" value="UniProtKB-KW"/>
</dbReference>
<feature type="compositionally biased region" description="Basic residues" evidence="9">
    <location>
        <begin position="489"/>
        <end position="498"/>
    </location>
</feature>
<dbReference type="PRINTS" id="PR01848">
    <property type="entry name" value="U2AUXFACTOR"/>
</dbReference>
<keyword evidence="13" id="KW-1185">Reference proteome</keyword>
<dbReference type="SUPFAM" id="SSF54928">
    <property type="entry name" value="RNA-binding domain, RBD"/>
    <property type="match status" value="1"/>
</dbReference>
<keyword evidence="3 8" id="KW-0863">Zinc-finger</keyword>
<dbReference type="InterPro" id="IPR003954">
    <property type="entry name" value="RRM_euk-type"/>
</dbReference>
<evidence type="ECO:0000256" key="4">
    <source>
        <dbReference type="ARBA" id="ARBA00022833"/>
    </source>
</evidence>
<sequence>MSSGETGGKVFECPTLVFETEGAEVGNSGRQSDTAVLKSVWDGREGNEKSLMVDPEIGGKNFQALSRKEKRKNIKKLKRKQLRQEAAQKERLEEITRLLDPAEQLRIQEEERLEAERLEKERVEHEEQEKLFEEREKKAQEEFESKQEELHKEEQERKVQQDEEEDWRYVDDDGPAEIIWQGNEIIVKKKRVRVQVEKAESQPAQITERPTSNPLPPQSAAFAAHKLPPPSTRDVVEQSPAFGTEQDKTHCPFHIKTGVCRFGTRCSRVHVYPDHSFTLLMRNMYTGPGLHWDYDEGLEHSDEEVAEQYEEFYEDVHSEFFRFGELVNFKVCNNGSAHLRGNVYVHYKTEAGAQAAYSSMNGRFYAGKQITCEFVGVTRWKVALCGEYMKGHHRPCSHGSACNFLHCFRNPRGEYDWADWDSPPPRYWAVKMAKLFGYEHHGREDGDDYRGESRKRRRSPERARSSERRHRSRDRDRYSRVNESEDLRRRSRGRHRSRDKSYESGSDEIEQDEPAIKFQRRGHAVRERSMSKRGRRISRRSSEDDSDDAERERTLKLPRKGEHNWDGRTSWHGGERHRHETPKSNLVGDEDRWRPHVDSYQ</sequence>
<dbReference type="InterPro" id="IPR000571">
    <property type="entry name" value="Znf_CCCH"/>
</dbReference>
<keyword evidence="1 8" id="KW-0479">Metal-binding</keyword>
<dbReference type="PANTHER" id="PTHR12620">
    <property type="entry name" value="U2 SNRNP AUXILIARY FACTOR, SMALL SUBUNIT"/>
    <property type="match status" value="1"/>
</dbReference>
<dbReference type="SMART" id="SM00360">
    <property type="entry name" value="RRM"/>
    <property type="match status" value="1"/>
</dbReference>
<evidence type="ECO:0000256" key="1">
    <source>
        <dbReference type="ARBA" id="ARBA00022723"/>
    </source>
</evidence>
<dbReference type="EMBL" id="JBHFFA010000008">
    <property type="protein sequence ID" value="KAL2610211.1"/>
    <property type="molecule type" value="Genomic_DNA"/>
</dbReference>
<dbReference type="PROSITE" id="PS50103">
    <property type="entry name" value="ZF_C3H1"/>
    <property type="match status" value="2"/>
</dbReference>
<dbReference type="PROSITE" id="PS50102">
    <property type="entry name" value="RRM"/>
    <property type="match status" value="1"/>
</dbReference>
<protein>
    <submittedName>
        <fullName evidence="12">Uncharacterized protein</fullName>
    </submittedName>
</protein>
<dbReference type="GO" id="GO:0008270">
    <property type="term" value="F:zinc ion binding"/>
    <property type="evidence" value="ECO:0007669"/>
    <property type="project" value="UniProtKB-KW"/>
</dbReference>
<feature type="domain" description="C3H1-type" evidence="11">
    <location>
        <begin position="245"/>
        <end position="273"/>
    </location>
</feature>
<evidence type="ECO:0000256" key="3">
    <source>
        <dbReference type="ARBA" id="ARBA00022771"/>
    </source>
</evidence>
<feature type="domain" description="RRM" evidence="10">
    <location>
        <begin position="277"/>
        <end position="377"/>
    </location>
</feature>
<evidence type="ECO:0000259" key="10">
    <source>
        <dbReference type="PROSITE" id="PS50102"/>
    </source>
</evidence>
<evidence type="ECO:0000256" key="8">
    <source>
        <dbReference type="PROSITE-ProRule" id="PRU00723"/>
    </source>
</evidence>
<proteinExistence type="predicted"/>
<feature type="zinc finger region" description="C3H1-type" evidence="8">
    <location>
        <begin position="245"/>
        <end position="273"/>
    </location>
</feature>
<dbReference type="InterPro" id="IPR035979">
    <property type="entry name" value="RBD_domain_sf"/>
</dbReference>
<feature type="region of interest" description="Disordered" evidence="9">
    <location>
        <begin position="443"/>
        <end position="601"/>
    </location>
</feature>
<dbReference type="InterPro" id="IPR000504">
    <property type="entry name" value="RRM_dom"/>
</dbReference>
<dbReference type="Pfam" id="PF00076">
    <property type="entry name" value="RRM_1"/>
    <property type="match status" value="1"/>
</dbReference>
<dbReference type="Gene3D" id="3.30.70.330">
    <property type="match status" value="1"/>
</dbReference>
<dbReference type="Proteomes" id="UP001605036">
    <property type="component" value="Unassembled WGS sequence"/>
</dbReference>
<evidence type="ECO:0000256" key="2">
    <source>
        <dbReference type="ARBA" id="ARBA00022737"/>
    </source>
</evidence>
<feature type="compositionally biased region" description="Basic and acidic residues" evidence="9">
    <location>
        <begin position="573"/>
        <end position="582"/>
    </location>
</feature>
<evidence type="ECO:0000313" key="12">
    <source>
        <dbReference type="EMBL" id="KAL2610211.1"/>
    </source>
</evidence>
<dbReference type="InterPro" id="IPR009145">
    <property type="entry name" value="U2AF_small"/>
</dbReference>
<dbReference type="SMART" id="SM00356">
    <property type="entry name" value="ZnF_C3H1"/>
    <property type="match status" value="2"/>
</dbReference>
<feature type="region of interest" description="Disordered" evidence="9">
    <location>
        <begin position="118"/>
        <end position="167"/>
    </location>
</feature>
<keyword evidence="6" id="KW-0238">DNA-binding</keyword>
<evidence type="ECO:0000259" key="11">
    <source>
        <dbReference type="PROSITE" id="PS50103"/>
    </source>
</evidence>
<feature type="compositionally biased region" description="Polar residues" evidence="9">
    <location>
        <begin position="202"/>
        <end position="212"/>
    </location>
</feature>
<feature type="zinc finger region" description="C3H1-type" evidence="8">
    <location>
        <begin position="379"/>
        <end position="409"/>
    </location>
</feature>
<comment type="caution">
    <text evidence="12">The sequence shown here is derived from an EMBL/GenBank/DDBJ whole genome shotgun (WGS) entry which is preliminary data.</text>
</comment>
<evidence type="ECO:0000256" key="7">
    <source>
        <dbReference type="PROSITE-ProRule" id="PRU00176"/>
    </source>
</evidence>
<dbReference type="InterPro" id="IPR012677">
    <property type="entry name" value="Nucleotide-bd_a/b_plait_sf"/>
</dbReference>
<evidence type="ECO:0000256" key="6">
    <source>
        <dbReference type="ARBA" id="ARBA00023125"/>
    </source>
</evidence>
<dbReference type="FunFam" id="3.30.70.330:FF:000318">
    <property type="entry name" value="Zinc finger CCCH domain-containing protein 5"/>
    <property type="match status" value="1"/>
</dbReference>
<organism evidence="12 13">
    <name type="scientific">Riccia fluitans</name>
    <dbReference type="NCBI Taxonomy" id="41844"/>
    <lineage>
        <taxon>Eukaryota</taxon>
        <taxon>Viridiplantae</taxon>
        <taxon>Streptophyta</taxon>
        <taxon>Embryophyta</taxon>
        <taxon>Marchantiophyta</taxon>
        <taxon>Marchantiopsida</taxon>
        <taxon>Marchantiidae</taxon>
        <taxon>Marchantiales</taxon>
        <taxon>Ricciaceae</taxon>
        <taxon>Riccia</taxon>
    </lineage>
</organism>
<keyword evidence="5 7" id="KW-0694">RNA-binding</keyword>
<dbReference type="AlphaFoldDB" id="A0ABD1XQN4"/>
<feature type="domain" description="C3H1-type" evidence="11">
    <location>
        <begin position="379"/>
        <end position="409"/>
    </location>
</feature>
<feature type="compositionally biased region" description="Basic and acidic residues" evidence="9">
    <location>
        <begin position="589"/>
        <end position="601"/>
    </location>
</feature>
<keyword evidence="2" id="KW-0677">Repeat</keyword>
<evidence type="ECO:0000313" key="13">
    <source>
        <dbReference type="Proteomes" id="UP001605036"/>
    </source>
</evidence>
<dbReference type="SMART" id="SM00361">
    <property type="entry name" value="RRM_1"/>
    <property type="match status" value="1"/>
</dbReference>
<feature type="region of interest" description="Disordered" evidence="9">
    <location>
        <begin position="200"/>
        <end position="237"/>
    </location>
</feature>
<feature type="compositionally biased region" description="Basic and acidic residues" evidence="9">
    <location>
        <begin position="550"/>
        <end position="566"/>
    </location>
</feature>
<name>A0ABD1XQN4_9MARC</name>
<reference evidence="12 13" key="1">
    <citation type="submission" date="2024-09" db="EMBL/GenBank/DDBJ databases">
        <title>Chromosome-scale assembly of Riccia fluitans.</title>
        <authorList>
            <person name="Paukszto L."/>
            <person name="Sawicki J."/>
            <person name="Karawczyk K."/>
            <person name="Piernik-Szablinska J."/>
            <person name="Szczecinska M."/>
            <person name="Mazdziarz M."/>
        </authorList>
    </citation>
    <scope>NUCLEOTIDE SEQUENCE [LARGE SCALE GENOMIC DNA]</scope>
    <source>
        <strain evidence="12">Rf_01</strain>
        <tissue evidence="12">Aerial parts of the thallus</tissue>
    </source>
</reference>
<dbReference type="GO" id="GO:0003723">
    <property type="term" value="F:RNA binding"/>
    <property type="evidence" value="ECO:0007669"/>
    <property type="project" value="UniProtKB-UniRule"/>
</dbReference>
<evidence type="ECO:0000256" key="9">
    <source>
        <dbReference type="SAM" id="MobiDB-lite"/>
    </source>
</evidence>
<evidence type="ECO:0000256" key="5">
    <source>
        <dbReference type="ARBA" id="ARBA00022884"/>
    </source>
</evidence>
<feature type="compositionally biased region" description="Basic and acidic residues" evidence="9">
    <location>
        <begin position="473"/>
        <end position="488"/>
    </location>
</feature>
<gene>
    <name evidence="12" type="ORF">R1flu_028784</name>
</gene>
<accession>A0ABD1XQN4</accession>
<keyword evidence="4 8" id="KW-0862">Zinc</keyword>
<feature type="compositionally biased region" description="Basic and acidic residues" evidence="9">
    <location>
        <begin position="443"/>
        <end position="452"/>
    </location>
</feature>